<gene>
    <name evidence="2" type="ORF">A2V72_00670</name>
</gene>
<dbReference type="EMBL" id="MHLW01000021">
    <property type="protein sequence ID" value="OGZ17993.1"/>
    <property type="molecule type" value="Genomic_DNA"/>
</dbReference>
<accession>A0A1G2DWU8</accession>
<dbReference type="AlphaFoldDB" id="A0A1G2DWU8"/>
<dbReference type="InterPro" id="IPR008965">
    <property type="entry name" value="CBM2/CBM3_carb-bd_dom_sf"/>
</dbReference>
<comment type="caution">
    <text evidence="2">The sequence shown here is derived from an EMBL/GenBank/DDBJ whole genome shotgun (WGS) entry which is preliminary data.</text>
</comment>
<reference evidence="2 3" key="1">
    <citation type="journal article" date="2016" name="Nat. Commun.">
        <title>Thousands of microbial genomes shed light on interconnected biogeochemical processes in an aquifer system.</title>
        <authorList>
            <person name="Anantharaman K."/>
            <person name="Brown C.T."/>
            <person name="Hug L.A."/>
            <person name="Sharon I."/>
            <person name="Castelle C.J."/>
            <person name="Probst A.J."/>
            <person name="Thomas B.C."/>
            <person name="Singh A."/>
            <person name="Wilkins M.J."/>
            <person name="Karaoz U."/>
            <person name="Brodie E.L."/>
            <person name="Williams K.H."/>
            <person name="Hubbard S.S."/>
            <person name="Banfield J.F."/>
        </authorList>
    </citation>
    <scope>NUCLEOTIDE SEQUENCE [LARGE SCALE GENOMIC DNA]</scope>
</reference>
<dbReference type="SUPFAM" id="SSF49384">
    <property type="entry name" value="Carbohydrate-binding domain"/>
    <property type="match status" value="1"/>
</dbReference>
<sequence length="297" mass="33743">MIKNFFLSLLFFLFFPIWTEGAVLYLEPSEDKFQIGDTFLVEIKIDTEEECINTVEAELKFSSNLLKVINFNQGLSIITLWVKPPKINQEIGLISFAGGIPGGYCGEMPGDPGPSHILGKIIFQASNEGEAKLNFLEGTQVLLNDGLGNSAKLTFKEAIFTILSEKEEPLKNEWQGELLKDIFLPEPFEIEIHQDPKIFDNKYFIIFSTADKQTGIDYYEIKEGKGDWKRAESPYLLEDQGLKSIIKVKAVDKAGNERTAEYMPSKKPFPYWIIIIIIGLVIISWYIISKIKKQISK</sequence>
<evidence type="ECO:0000256" key="1">
    <source>
        <dbReference type="SAM" id="Phobius"/>
    </source>
</evidence>
<name>A0A1G2DWU8_9BACT</name>
<evidence type="ECO:0008006" key="4">
    <source>
        <dbReference type="Google" id="ProtNLM"/>
    </source>
</evidence>
<feature type="transmembrane region" description="Helical" evidence="1">
    <location>
        <begin position="269"/>
        <end position="288"/>
    </location>
</feature>
<keyword evidence="1" id="KW-0812">Transmembrane</keyword>
<keyword evidence="1" id="KW-1133">Transmembrane helix</keyword>
<dbReference type="CDD" id="cd08547">
    <property type="entry name" value="Type_II_cohesin"/>
    <property type="match status" value="1"/>
</dbReference>
<dbReference type="Proteomes" id="UP000178893">
    <property type="component" value="Unassembled WGS sequence"/>
</dbReference>
<evidence type="ECO:0000313" key="3">
    <source>
        <dbReference type="Proteomes" id="UP000178893"/>
    </source>
</evidence>
<organism evidence="2 3">
    <name type="scientific">Candidatus Nealsonbacteria bacterium RBG_13_37_56</name>
    <dbReference type="NCBI Taxonomy" id="1801661"/>
    <lineage>
        <taxon>Bacteria</taxon>
        <taxon>Candidatus Nealsoniibacteriota</taxon>
    </lineage>
</organism>
<dbReference type="GO" id="GO:0030246">
    <property type="term" value="F:carbohydrate binding"/>
    <property type="evidence" value="ECO:0007669"/>
    <property type="project" value="InterPro"/>
</dbReference>
<dbReference type="Gene3D" id="2.60.40.680">
    <property type="match status" value="1"/>
</dbReference>
<evidence type="ECO:0000313" key="2">
    <source>
        <dbReference type="EMBL" id="OGZ17993.1"/>
    </source>
</evidence>
<keyword evidence="1" id="KW-0472">Membrane</keyword>
<proteinExistence type="predicted"/>
<protein>
    <recommendedName>
        <fullName evidence="4">Cohesin domain-containing protein</fullName>
    </recommendedName>
</protein>